<dbReference type="PROSITE" id="PS51257">
    <property type="entry name" value="PROKAR_LIPOPROTEIN"/>
    <property type="match status" value="1"/>
</dbReference>
<accession>A0A317CD78</accession>
<dbReference type="InterPro" id="IPR005184">
    <property type="entry name" value="DUF306_Meta_HslJ"/>
</dbReference>
<gene>
    <name evidence="3" type="ORF">DKW60_12485</name>
</gene>
<sequence>MKMINLGKASIYLICTSLLTACGASNISSSPNTNKPETPRPMTVNTEKLLNTMIWQLASIRNSAGITSTMLNSGDAASRYQITINNDRIFITGGCNNMSGSFSRGADNSLSVGPMMGTKRACTGTLMQSDAEVSDYLSRVTSYSINNQTLTLKTENGQQLNFSGSPTDEAKYGSKGVRKFIELNSTAKGIEWREVKYDSRWIRIKDDAPWQSNFPGIQGFTPKMNMHYIVRLHEYIAPKTKKAVWVKDMVTTSGILR</sequence>
<organism evidence="3 4">
    <name type="scientific">Leucothrix pacifica</name>
    <dbReference type="NCBI Taxonomy" id="1247513"/>
    <lineage>
        <taxon>Bacteria</taxon>
        <taxon>Pseudomonadati</taxon>
        <taxon>Pseudomonadota</taxon>
        <taxon>Gammaproteobacteria</taxon>
        <taxon>Thiotrichales</taxon>
        <taxon>Thiotrichaceae</taxon>
        <taxon>Leucothrix</taxon>
    </lineage>
</organism>
<evidence type="ECO:0000313" key="4">
    <source>
        <dbReference type="Proteomes" id="UP000245539"/>
    </source>
</evidence>
<feature type="signal peptide" evidence="1">
    <location>
        <begin position="1"/>
        <end position="21"/>
    </location>
</feature>
<dbReference type="OrthoDB" id="5348860at2"/>
<keyword evidence="1" id="KW-0732">Signal</keyword>
<keyword evidence="4" id="KW-1185">Reference proteome</keyword>
<feature type="chain" id="PRO_5016367004" description="DUF306 domain-containing protein" evidence="1">
    <location>
        <begin position="22"/>
        <end position="257"/>
    </location>
</feature>
<dbReference type="Proteomes" id="UP000245539">
    <property type="component" value="Unassembled WGS sequence"/>
</dbReference>
<evidence type="ECO:0000313" key="3">
    <source>
        <dbReference type="EMBL" id="PWQ96594.1"/>
    </source>
</evidence>
<dbReference type="PANTHER" id="PTHR35535:SF2">
    <property type="entry name" value="DUF306 DOMAIN-CONTAINING PROTEIN"/>
    <property type="match status" value="1"/>
</dbReference>
<name>A0A317CD78_9GAMM</name>
<dbReference type="InterPro" id="IPR053147">
    <property type="entry name" value="Hsp_HslJ-like"/>
</dbReference>
<comment type="caution">
    <text evidence="3">The sequence shown here is derived from an EMBL/GenBank/DDBJ whole genome shotgun (WGS) entry which is preliminary data.</text>
</comment>
<dbReference type="AlphaFoldDB" id="A0A317CD78"/>
<dbReference type="Pfam" id="PF03724">
    <property type="entry name" value="META"/>
    <property type="match status" value="1"/>
</dbReference>
<evidence type="ECO:0000259" key="2">
    <source>
        <dbReference type="Pfam" id="PF03724"/>
    </source>
</evidence>
<proteinExistence type="predicted"/>
<protein>
    <recommendedName>
        <fullName evidence="2">DUF306 domain-containing protein</fullName>
    </recommendedName>
</protein>
<dbReference type="Gene3D" id="2.40.128.270">
    <property type="match status" value="1"/>
</dbReference>
<evidence type="ECO:0000256" key="1">
    <source>
        <dbReference type="SAM" id="SignalP"/>
    </source>
</evidence>
<feature type="domain" description="DUF306" evidence="2">
    <location>
        <begin position="53"/>
        <end position="160"/>
    </location>
</feature>
<dbReference type="EMBL" id="QGKM01000036">
    <property type="protein sequence ID" value="PWQ96594.1"/>
    <property type="molecule type" value="Genomic_DNA"/>
</dbReference>
<reference evidence="3 4" key="1">
    <citation type="submission" date="2018-05" db="EMBL/GenBank/DDBJ databases">
        <title>Leucothrix arctica sp. nov., isolated from Arctic seawater.</title>
        <authorList>
            <person name="Choi A."/>
            <person name="Baek K."/>
        </authorList>
    </citation>
    <scope>NUCLEOTIDE SEQUENCE [LARGE SCALE GENOMIC DNA]</scope>
    <source>
        <strain evidence="3 4">JCM 18388</strain>
    </source>
</reference>
<dbReference type="InterPro" id="IPR038670">
    <property type="entry name" value="HslJ-like_sf"/>
</dbReference>
<dbReference type="PANTHER" id="PTHR35535">
    <property type="entry name" value="HEAT SHOCK PROTEIN HSLJ"/>
    <property type="match status" value="1"/>
</dbReference>